<dbReference type="InterPro" id="IPR025139">
    <property type="entry name" value="DUF4062"/>
</dbReference>
<evidence type="ECO:0000256" key="2">
    <source>
        <dbReference type="SAM" id="MobiDB-lite"/>
    </source>
</evidence>
<organism evidence="4 5">
    <name type="scientific">Cohnella faecalis</name>
    <dbReference type="NCBI Taxonomy" id="2315694"/>
    <lineage>
        <taxon>Bacteria</taxon>
        <taxon>Bacillati</taxon>
        <taxon>Bacillota</taxon>
        <taxon>Bacilli</taxon>
        <taxon>Bacillales</taxon>
        <taxon>Paenibacillaceae</taxon>
        <taxon>Cohnella</taxon>
    </lineage>
</organism>
<dbReference type="InterPro" id="IPR011990">
    <property type="entry name" value="TPR-like_helical_dom_sf"/>
</dbReference>
<feature type="domain" description="DUF4062" evidence="3">
    <location>
        <begin position="19"/>
        <end position="130"/>
    </location>
</feature>
<dbReference type="SUPFAM" id="SSF52540">
    <property type="entry name" value="P-loop containing nucleoside triphosphate hydrolases"/>
    <property type="match status" value="1"/>
</dbReference>
<dbReference type="Gene3D" id="3.40.50.300">
    <property type="entry name" value="P-loop containing nucleotide triphosphate hydrolases"/>
    <property type="match status" value="1"/>
</dbReference>
<dbReference type="Proteomes" id="UP000266340">
    <property type="component" value="Unassembled WGS sequence"/>
</dbReference>
<dbReference type="PANTHER" id="PTHR19860:SF40">
    <property type="entry name" value="WD40 REPEAT-CONTAINING PROTEIN"/>
    <property type="match status" value="1"/>
</dbReference>
<dbReference type="RefSeq" id="WP_119151038.1">
    <property type="nucleotide sequence ID" value="NZ_JBHSOV010000017.1"/>
</dbReference>
<keyword evidence="1" id="KW-0677">Repeat</keyword>
<gene>
    <name evidence="4" type="ORF">D3H35_20665</name>
</gene>
<dbReference type="OrthoDB" id="108903at2"/>
<dbReference type="SUPFAM" id="SSF48452">
    <property type="entry name" value="TPR-like"/>
    <property type="match status" value="2"/>
</dbReference>
<keyword evidence="5" id="KW-1185">Reference proteome</keyword>
<dbReference type="PANTHER" id="PTHR19860">
    <property type="entry name" value="DDB1- AND CUL4-ASSOCIATED FACTOR 12-RELATED"/>
    <property type="match status" value="1"/>
</dbReference>
<dbReference type="EMBL" id="QXJM01000039">
    <property type="protein sequence ID" value="RIE03011.1"/>
    <property type="molecule type" value="Genomic_DNA"/>
</dbReference>
<dbReference type="InterPro" id="IPR051191">
    <property type="entry name" value="DCAF12"/>
</dbReference>
<evidence type="ECO:0000313" key="4">
    <source>
        <dbReference type="EMBL" id="RIE03011.1"/>
    </source>
</evidence>
<dbReference type="GO" id="GO:0080008">
    <property type="term" value="C:Cul4-RING E3 ubiquitin ligase complex"/>
    <property type="evidence" value="ECO:0007669"/>
    <property type="project" value="TreeGrafter"/>
</dbReference>
<dbReference type="InterPro" id="IPR027417">
    <property type="entry name" value="P-loop_NTPase"/>
</dbReference>
<name>A0A398CUP6_9BACL</name>
<accession>A0A398CUP6</accession>
<feature type="region of interest" description="Disordered" evidence="2">
    <location>
        <begin position="1161"/>
        <end position="1196"/>
    </location>
</feature>
<dbReference type="Pfam" id="PF13271">
    <property type="entry name" value="DUF4062"/>
    <property type="match status" value="1"/>
</dbReference>
<evidence type="ECO:0000313" key="5">
    <source>
        <dbReference type="Proteomes" id="UP000266340"/>
    </source>
</evidence>
<dbReference type="Gene3D" id="1.25.40.10">
    <property type="entry name" value="Tetratricopeptide repeat domain"/>
    <property type="match status" value="2"/>
</dbReference>
<protein>
    <submittedName>
        <fullName evidence="4">DUF4062 domain-containing protein</fullName>
    </submittedName>
</protein>
<evidence type="ECO:0000256" key="1">
    <source>
        <dbReference type="ARBA" id="ARBA00022737"/>
    </source>
</evidence>
<evidence type="ECO:0000259" key="3">
    <source>
        <dbReference type="Pfam" id="PF13271"/>
    </source>
</evidence>
<comment type="caution">
    <text evidence="4">The sequence shown here is derived from an EMBL/GenBank/DDBJ whole genome shotgun (WGS) entry which is preliminary data.</text>
</comment>
<reference evidence="4 5" key="1">
    <citation type="submission" date="2018-09" db="EMBL/GenBank/DDBJ databases">
        <title>Cohnella cavernae sp. nov., isolated from a karst cave.</title>
        <authorList>
            <person name="Zhu H."/>
        </authorList>
    </citation>
    <scope>NUCLEOTIDE SEQUENCE [LARGE SCALE GENOMIC DNA]</scope>
    <source>
        <strain evidence="4 5">K2E09-144</strain>
    </source>
</reference>
<proteinExistence type="predicted"/>
<sequence length="1424" mass="162790">MTNFAASTYHQPRSVRSIRVFISSTFLDMSEERDELVQKVFPELRSLCAKRGVVWSEVDLRWGIREEQVDKGLVLPLCLKEIDNCQPFFIGMLGERYGSISRHEIPQELLRDYPEIEPYLGRSITEIEIRHALQRPQESSHSYFYFRDPSFVTRTREDKRHLYEERISPREELTLGKAQAESLAAERKALLEGLKQDIRSSGAQCREGFADSRQLGQWVLEDFTKLIDRLYPQDRPADAAERERYEHEIHAMNTTGDVYIRNKDYFEGLNDRVLTQRRSALVHGISGSGKSSLLSHWIKSVEASEPDIHVVKHYVGLTKTSASCIGTVQRLIGELNARFDMNVPVPLDVKDLRDAFFQCLRAVPETETTIVMIDAINQFEDADDHEFFSWLPTELGSHIRFVLSSTRSGPEELEDWESMEVGLLGEEDKRHLLGQFLSVRYGKELEPRHIEQIVAAPQTENPLYLRALLEEIRLIGDRGSFDKQLGDYLLAPTPDLLYDQILARYERVYGDGSGRQLVKEALSLIGVSRSGLLEQELRDLLGKEGEQLSSSFWSPFMVAVEPYLTNRSAPLRIYHTYMKQAIERRYLNESASAAARRKIARYFDSDPRATDMERKLDELPWQLIRLKEWGRLKELYKNHDFLLAAWKNDPYDVKIHLTTLENETVSWKKAGTPIRLTEMYSDVFNRPETYPLTLISLLAQWMEARSPDPALKLNVFLENVYRETGNTRMLQQSLYRQAEILRNRGRIEKAAVKVAAQLELCRDNGHLDGLQAGHGLMADILIQKGQYPGAEKHLGELERLLAAMPTFEGRRLYLSKQAKLNRMRFRLDEADEQLSELRSLCIAAGNKDALQECLGEQMLLLKEKGACGIPGALEEALALVEERKQICDQFGNQYGLMVSLAYESDIYCKLGDFNKAKYSEKHQKALNREFRSRHVEQLICGVQARVEFYGAGKIKKEKKGTHYNQMKSNIALALLKDKETICKELGLFEELQDAYDMQGEVLYRGFGTQYVKEAIKKRELQEGICRDIGYTMGLQRSLHGKGHVYLSISDFDSAMKAFGEQLALLRPFQLPHYKQTALGSMARARIGLYSVKKDRELLHRALEDLQEQESLTRDIANEGGILFSIDLQAETYRHLGDRTNALQTMERYILAAEQFGREEEKLKGEKKRQKWTTEFTAGESAEKSANEAAPASEGATLTEPELAMLAKIGGAGASRERHLFDLSQPLPISQKIMTRLHAIGFVVRERIIYDSRKCNIYRLSEKGAAYYEMAFGQAPVPAELDGLQGSPFGMEQAFFEAELFDSLARVGGSAGSPRGLVPIEIEGGKSWLYVHRHGRRDEEALALFEEAHGFDGNRSFYLAADDEELLYGTVMPLFYRWLLRKYEHWSLIEGEYIVHFVPPAFVLSFSQDMRPHTVKVSAAKLKEV</sequence>